<dbReference type="InterPro" id="IPR015414">
    <property type="entry name" value="TMEM64"/>
</dbReference>
<dbReference type="InterPro" id="IPR032816">
    <property type="entry name" value="VTT_dom"/>
</dbReference>
<keyword evidence="4 7" id="KW-0812">Transmembrane</keyword>
<dbReference type="AlphaFoldDB" id="A0A076EFC6"/>
<gene>
    <name evidence="10" type="ORF">EP51_04330</name>
</gene>
<proteinExistence type="inferred from homology"/>
<keyword evidence="5 7" id="KW-1133">Transmembrane helix</keyword>
<feature type="transmembrane region" description="Helical" evidence="7">
    <location>
        <begin position="156"/>
        <end position="177"/>
    </location>
</feature>
<sequence length="236" mass="24853">MKRRLGDRRVIGVAVLAVALVVVALLAPHPSVLQVREWARSIGPAFPLVFFAVHAVVTVFPFPRTVFTLSAGLLFGAWLGIAIAVLASTVSAVLALYLVRAVGRDVVWQRISNPTIRRVDERIARRGWLAVGSLRLIAFVPFSVVNYCAGVSSIRLVPYALATVVGVLPGTVGIVVLGDALTGETKPGLLALSAVCIVVGIAGLVVDSRRPLDGSGDAMPDVAVDHPAEDESITQP</sequence>
<dbReference type="PANTHER" id="PTHR12677:SF59">
    <property type="entry name" value="GOLGI APPARATUS MEMBRANE PROTEIN TVP38-RELATED"/>
    <property type="match status" value="1"/>
</dbReference>
<evidence type="ECO:0000256" key="3">
    <source>
        <dbReference type="ARBA" id="ARBA00022475"/>
    </source>
</evidence>
<dbReference type="GO" id="GO:0005886">
    <property type="term" value="C:plasma membrane"/>
    <property type="evidence" value="ECO:0007669"/>
    <property type="project" value="UniProtKB-SubCell"/>
</dbReference>
<dbReference type="Pfam" id="PF09335">
    <property type="entry name" value="VTT_dom"/>
    <property type="match status" value="1"/>
</dbReference>
<evidence type="ECO:0000259" key="9">
    <source>
        <dbReference type="Pfam" id="PF09335"/>
    </source>
</evidence>
<organism evidence="10 11">
    <name type="scientific">Rhodococcus opacus</name>
    <name type="common">Nocardia opaca</name>
    <dbReference type="NCBI Taxonomy" id="37919"/>
    <lineage>
        <taxon>Bacteria</taxon>
        <taxon>Bacillati</taxon>
        <taxon>Actinomycetota</taxon>
        <taxon>Actinomycetes</taxon>
        <taxon>Mycobacteriales</taxon>
        <taxon>Nocardiaceae</taxon>
        <taxon>Rhodococcus</taxon>
    </lineage>
</organism>
<feature type="domain" description="VTT" evidence="9">
    <location>
        <begin position="62"/>
        <end position="179"/>
    </location>
</feature>
<feature type="transmembrane region" description="Helical" evidence="7">
    <location>
        <begin position="189"/>
        <end position="206"/>
    </location>
</feature>
<dbReference type="EMBL" id="CP008947">
    <property type="protein sequence ID" value="AII03877.1"/>
    <property type="molecule type" value="Genomic_DNA"/>
</dbReference>
<evidence type="ECO:0000256" key="6">
    <source>
        <dbReference type="ARBA" id="ARBA00023136"/>
    </source>
</evidence>
<evidence type="ECO:0000313" key="11">
    <source>
        <dbReference type="Proteomes" id="UP000028488"/>
    </source>
</evidence>
<dbReference type="Proteomes" id="UP000028488">
    <property type="component" value="Chromosome"/>
</dbReference>
<dbReference type="eggNOG" id="COG0398">
    <property type="taxonomic scope" value="Bacteria"/>
</dbReference>
<dbReference type="RefSeq" id="WP_245973270.1">
    <property type="nucleotide sequence ID" value="NZ_CP008947.1"/>
</dbReference>
<evidence type="ECO:0000256" key="4">
    <source>
        <dbReference type="ARBA" id="ARBA00022692"/>
    </source>
</evidence>
<keyword evidence="3 7" id="KW-1003">Cell membrane</keyword>
<evidence type="ECO:0000256" key="1">
    <source>
        <dbReference type="ARBA" id="ARBA00004651"/>
    </source>
</evidence>
<feature type="transmembrane region" description="Helical" evidence="7">
    <location>
        <begin position="74"/>
        <end position="99"/>
    </location>
</feature>
<evidence type="ECO:0000256" key="2">
    <source>
        <dbReference type="ARBA" id="ARBA00008640"/>
    </source>
</evidence>
<reference evidence="10 11" key="1">
    <citation type="submission" date="2014-07" db="EMBL/GenBank/DDBJ databases">
        <title>Genome Sequence of Rhodococcus opacus Strain R7, a Biodegrader of Mono- and Polycyclic Aromatic Hydrocarbons.</title>
        <authorList>
            <person name="Di Gennaro P."/>
            <person name="Zampolli J."/>
            <person name="Presti I."/>
            <person name="Cappelletti M."/>
            <person name="D'Ursi P."/>
            <person name="Orro A."/>
            <person name="Mezzelani A."/>
            <person name="Milanesi L."/>
        </authorList>
    </citation>
    <scope>NUCLEOTIDE SEQUENCE [LARGE SCALE GENOMIC DNA]</scope>
    <source>
        <strain evidence="10 11">R7</strain>
    </source>
</reference>
<comment type="similarity">
    <text evidence="2 7">Belongs to the TVP38/TMEM64 family.</text>
</comment>
<feature type="transmembrane region" description="Helical" evidence="7">
    <location>
        <begin position="42"/>
        <end position="62"/>
    </location>
</feature>
<feature type="region of interest" description="Disordered" evidence="8">
    <location>
        <begin position="216"/>
        <end position="236"/>
    </location>
</feature>
<comment type="subcellular location">
    <subcellularLocation>
        <location evidence="1 7">Cell membrane</location>
        <topology evidence="1 7">Multi-pass membrane protein</topology>
    </subcellularLocation>
</comment>
<keyword evidence="6 7" id="KW-0472">Membrane</keyword>
<name>A0A076EFC6_RHOOP</name>
<evidence type="ECO:0000313" key="10">
    <source>
        <dbReference type="EMBL" id="AII03877.1"/>
    </source>
</evidence>
<evidence type="ECO:0000256" key="5">
    <source>
        <dbReference type="ARBA" id="ARBA00022989"/>
    </source>
</evidence>
<dbReference type="PANTHER" id="PTHR12677">
    <property type="entry name" value="GOLGI APPARATUS MEMBRANE PROTEIN TVP38-RELATED"/>
    <property type="match status" value="1"/>
</dbReference>
<accession>A0A076EFC6</accession>
<evidence type="ECO:0000256" key="8">
    <source>
        <dbReference type="SAM" id="MobiDB-lite"/>
    </source>
</evidence>
<feature type="transmembrane region" description="Helical" evidence="7">
    <location>
        <begin position="127"/>
        <end position="149"/>
    </location>
</feature>
<protein>
    <recommendedName>
        <fullName evidence="7">TVP38/TMEM64 family membrane protein</fullName>
    </recommendedName>
</protein>
<evidence type="ECO:0000256" key="7">
    <source>
        <dbReference type="RuleBase" id="RU366058"/>
    </source>
</evidence>